<accession>A0ABS1TH55</accession>
<comment type="similarity">
    <text evidence="3">Belongs to the nitronate monooxygenase family. NMO class I subfamily.</text>
</comment>
<evidence type="ECO:0000313" key="12">
    <source>
        <dbReference type="EMBL" id="MBL4950641.1"/>
    </source>
</evidence>
<keyword evidence="7" id="KW-0288">FMN</keyword>
<dbReference type="GO" id="GO:0004497">
    <property type="term" value="F:monooxygenase activity"/>
    <property type="evidence" value="ECO:0007669"/>
    <property type="project" value="UniProtKB-KW"/>
</dbReference>
<evidence type="ECO:0000256" key="11">
    <source>
        <dbReference type="ARBA" id="ARBA00049401"/>
    </source>
</evidence>
<dbReference type="InterPro" id="IPR004136">
    <property type="entry name" value="NMO"/>
</dbReference>
<keyword evidence="13" id="KW-1185">Reference proteome</keyword>
<keyword evidence="6" id="KW-0285">Flavoprotein</keyword>
<comment type="function">
    <text evidence="2">Nitronate monooxygenase that uses molecular oxygen to catalyze the oxidative denitrification of alkyl nitronates. Acts on propionate 3-nitronate (P3N), the presumed physiological substrate. Probably functions in the detoxification of P3N, a metabolic poison produced by plants and fungi as a defense mechanism.</text>
</comment>
<evidence type="ECO:0000313" key="13">
    <source>
        <dbReference type="Proteomes" id="UP000623967"/>
    </source>
</evidence>
<dbReference type="Pfam" id="PF03060">
    <property type="entry name" value="NMO"/>
    <property type="match status" value="1"/>
</dbReference>
<comment type="caution">
    <text evidence="12">The sequence shown here is derived from an EMBL/GenBank/DDBJ whole genome shotgun (WGS) entry which is preliminary data.</text>
</comment>
<reference evidence="12 13" key="1">
    <citation type="submission" date="2021-01" db="EMBL/GenBank/DDBJ databases">
        <title>Genome public.</title>
        <authorList>
            <person name="Liu C."/>
            <person name="Sun Q."/>
        </authorList>
    </citation>
    <scope>NUCLEOTIDE SEQUENCE [LARGE SCALE GENOMIC DNA]</scope>
    <source>
        <strain evidence="12 13">YIM B02564</strain>
    </source>
</reference>
<evidence type="ECO:0000256" key="4">
    <source>
        <dbReference type="ARBA" id="ARBA00013457"/>
    </source>
</evidence>
<keyword evidence="5" id="KW-0216">Detoxification</keyword>
<evidence type="ECO:0000256" key="6">
    <source>
        <dbReference type="ARBA" id="ARBA00022630"/>
    </source>
</evidence>
<dbReference type="RefSeq" id="WP_202651195.1">
    <property type="nucleotide sequence ID" value="NZ_JAESWB010000005.1"/>
</dbReference>
<evidence type="ECO:0000256" key="8">
    <source>
        <dbReference type="ARBA" id="ARBA00023002"/>
    </source>
</evidence>
<evidence type="ECO:0000256" key="7">
    <source>
        <dbReference type="ARBA" id="ARBA00022643"/>
    </source>
</evidence>
<keyword evidence="9 12" id="KW-0503">Monooxygenase</keyword>
<evidence type="ECO:0000256" key="10">
    <source>
        <dbReference type="ARBA" id="ARBA00031155"/>
    </source>
</evidence>
<evidence type="ECO:0000256" key="1">
    <source>
        <dbReference type="ARBA" id="ARBA00001917"/>
    </source>
</evidence>
<name>A0ABS1TH55_9BACI</name>
<evidence type="ECO:0000256" key="3">
    <source>
        <dbReference type="ARBA" id="ARBA00009881"/>
    </source>
</evidence>
<dbReference type="CDD" id="cd04730">
    <property type="entry name" value="NPD_like"/>
    <property type="match status" value="1"/>
</dbReference>
<dbReference type="Proteomes" id="UP000623967">
    <property type="component" value="Unassembled WGS sequence"/>
</dbReference>
<comment type="catalytic activity">
    <reaction evidence="11">
        <text>3 propionate 3-nitronate + 3 O2 + H2O = 3 3-oxopropanoate + 2 nitrate + nitrite + H2O2 + 3 H(+)</text>
        <dbReference type="Rhea" id="RHEA:57332"/>
        <dbReference type="ChEBI" id="CHEBI:15377"/>
        <dbReference type="ChEBI" id="CHEBI:15378"/>
        <dbReference type="ChEBI" id="CHEBI:15379"/>
        <dbReference type="ChEBI" id="CHEBI:16240"/>
        <dbReference type="ChEBI" id="CHEBI:16301"/>
        <dbReference type="ChEBI" id="CHEBI:17632"/>
        <dbReference type="ChEBI" id="CHEBI:33190"/>
        <dbReference type="ChEBI" id="CHEBI:136067"/>
    </reaction>
</comment>
<protein>
    <recommendedName>
        <fullName evidence="4">Probable nitronate monooxygenase</fullName>
    </recommendedName>
    <alternativeName>
        <fullName evidence="10">Propionate 3-nitronate monooxygenase</fullName>
    </alternativeName>
</protein>
<dbReference type="EMBL" id="JAESWB010000005">
    <property type="protein sequence ID" value="MBL4950641.1"/>
    <property type="molecule type" value="Genomic_DNA"/>
</dbReference>
<dbReference type="InterPro" id="IPR013785">
    <property type="entry name" value="Aldolase_TIM"/>
</dbReference>
<proteinExistence type="inferred from homology"/>
<evidence type="ECO:0000256" key="2">
    <source>
        <dbReference type="ARBA" id="ARBA00003535"/>
    </source>
</evidence>
<dbReference type="PANTHER" id="PTHR42747:SF3">
    <property type="entry name" value="NITRONATE MONOOXYGENASE-RELATED"/>
    <property type="match status" value="1"/>
</dbReference>
<sequence length="358" mass="38628">MLSNELTKLLKIDYPIIQAPMAGGVTSAELVAAVSNAGGLGMIGAGYLSPEQLRAEIHHVRGLTKRKFGVNLFVPSEYSVDEQKINQSKAYLRPMEQELGIEDHAPDLSNYLQDVETFQEMVEIMLEEHIPVCSFTFGIPSKKIRTKLKENASIIMGTATTVQEAILNQEAGMDAVVVQGSEAGGHRGTFAGDARHSLIGLMSLIPQTADQISIPIIAAGGIMDARGLLAAQCLGAQGVQMGTAFLVCKESGANPLHKNAILEAAEDQVVLTKAFSGKMAQGINNRFIEKLQHVEAELPDYPLQNDLTKAIRKAAAASENREYISLWSGQSPRLAKGQTVNELIRNIISEIEKAKIGI</sequence>
<dbReference type="PANTHER" id="PTHR42747">
    <property type="entry name" value="NITRONATE MONOOXYGENASE-RELATED"/>
    <property type="match status" value="1"/>
</dbReference>
<comment type="cofactor">
    <cofactor evidence="1">
        <name>FMN</name>
        <dbReference type="ChEBI" id="CHEBI:58210"/>
    </cofactor>
</comment>
<dbReference type="Gene3D" id="3.20.20.70">
    <property type="entry name" value="Aldolase class I"/>
    <property type="match status" value="1"/>
</dbReference>
<evidence type="ECO:0000256" key="5">
    <source>
        <dbReference type="ARBA" id="ARBA00022575"/>
    </source>
</evidence>
<gene>
    <name evidence="12" type="ORF">JK635_00085</name>
</gene>
<evidence type="ECO:0000256" key="9">
    <source>
        <dbReference type="ARBA" id="ARBA00023033"/>
    </source>
</evidence>
<organism evidence="12 13">
    <name type="scientific">Neobacillus paridis</name>
    <dbReference type="NCBI Taxonomy" id="2803862"/>
    <lineage>
        <taxon>Bacteria</taxon>
        <taxon>Bacillati</taxon>
        <taxon>Bacillota</taxon>
        <taxon>Bacilli</taxon>
        <taxon>Bacillales</taxon>
        <taxon>Bacillaceae</taxon>
        <taxon>Neobacillus</taxon>
    </lineage>
</organism>
<dbReference type="SUPFAM" id="SSF51412">
    <property type="entry name" value="Inosine monophosphate dehydrogenase (IMPDH)"/>
    <property type="match status" value="1"/>
</dbReference>
<keyword evidence="8" id="KW-0560">Oxidoreductase</keyword>